<keyword evidence="4" id="KW-1185">Reference proteome</keyword>
<dbReference type="Proteomes" id="UP000033772">
    <property type="component" value="Unassembled WGS sequence"/>
</dbReference>
<feature type="domain" description="Polysaccharide pyruvyl transferase" evidence="2">
    <location>
        <begin position="105"/>
        <end position="317"/>
    </location>
</feature>
<organism evidence="3 4">
    <name type="scientific">Nocardioides luteus</name>
    <dbReference type="NCBI Taxonomy" id="1844"/>
    <lineage>
        <taxon>Bacteria</taxon>
        <taxon>Bacillati</taxon>
        <taxon>Actinomycetota</taxon>
        <taxon>Actinomycetes</taxon>
        <taxon>Propionibacteriales</taxon>
        <taxon>Nocardioidaceae</taxon>
        <taxon>Nocardioides</taxon>
    </lineage>
</organism>
<dbReference type="OrthoDB" id="9767435at2"/>
<dbReference type="InterPro" id="IPR029045">
    <property type="entry name" value="ClpP/crotonase-like_dom_sf"/>
</dbReference>
<evidence type="ECO:0000259" key="2">
    <source>
        <dbReference type="Pfam" id="PF04230"/>
    </source>
</evidence>
<dbReference type="EMBL" id="JZDQ02000002">
    <property type="protein sequence ID" value="OIJ28620.1"/>
    <property type="molecule type" value="Genomic_DNA"/>
</dbReference>
<gene>
    <name evidence="3" type="ORF">UG56_002275</name>
</gene>
<feature type="coiled-coil region" evidence="1">
    <location>
        <begin position="468"/>
        <end position="495"/>
    </location>
</feature>
<dbReference type="Pfam" id="PF04230">
    <property type="entry name" value="PS_pyruv_trans"/>
    <property type="match status" value="1"/>
</dbReference>
<comment type="caution">
    <text evidence="3">The sequence shown here is derived from an EMBL/GenBank/DDBJ whole genome shotgun (WGS) entry which is preliminary data.</text>
</comment>
<sequence>MAADSGDIVAKILLRSARDPFDVIEADDPRAWGIGFYGTNVGNLLFADSTHRLLSVPGTEIVANRFAHERRAFTADEVAATDDEYDHFVVPLANALRPEFTRPLTRLTAFIEQISIPTTIVGIGAQLSLEELDTRPDDELAALHRRFMNSVLERSSKVGVRGEITAEYLRRLGYGDEHVEIIGCPSIYLNGPELTVRDERSAPIADDDPVAVSMSPLTSPWFETYVDAFADRHPHMTYVGQTHHDFAMLQWGRHRQPEMGFDRDHRLYAEDRTRMFLDAGSWMRFLATQRFAFGTRIHGNVAAVLAGTPAMVIAHDSRVLELCDYHGLPYTMLDSFRAGTTVDELFQAADYTAFHNRLSEGWKRLTAFLDDAGLENVAQPGRSAAAYDAELAALEPAAPVVTLRGSGDDALRRIEDRIHALKTASEHADTAAKRREKELEKTLAASLKSHGKRIAALEATTRKQQTRIERQARRLGRQRALIKQLRADLARHQERAGLRGMVRRVRRRLGR</sequence>
<dbReference type="SUPFAM" id="SSF52096">
    <property type="entry name" value="ClpP/crotonase"/>
    <property type="match status" value="1"/>
</dbReference>
<evidence type="ECO:0000313" key="4">
    <source>
        <dbReference type="Proteomes" id="UP000033772"/>
    </source>
</evidence>
<proteinExistence type="predicted"/>
<accession>A0A1J4NAN6</accession>
<evidence type="ECO:0000256" key="1">
    <source>
        <dbReference type="SAM" id="Coils"/>
    </source>
</evidence>
<keyword evidence="1" id="KW-0175">Coiled coil</keyword>
<dbReference type="InterPro" id="IPR007345">
    <property type="entry name" value="Polysacch_pyruvyl_Trfase"/>
</dbReference>
<dbReference type="RefSeq" id="WP_052694173.1">
    <property type="nucleotide sequence ID" value="NZ_JZDQ02000002.1"/>
</dbReference>
<protein>
    <recommendedName>
        <fullName evidence="2">Polysaccharide pyruvyl transferase domain-containing protein</fullName>
    </recommendedName>
</protein>
<dbReference type="AlphaFoldDB" id="A0A1J4NAN6"/>
<dbReference type="STRING" id="1844.UG56_002275"/>
<name>A0A1J4NAN6_9ACTN</name>
<reference evidence="3" key="1">
    <citation type="submission" date="2016-10" db="EMBL/GenBank/DDBJ databases">
        <title>Draft Genome Sequence of Nocardioides luteus Strain BAFB, an Alkane-Degrading Bacterium Isolated from JP-7 Polluted Soil.</title>
        <authorList>
            <person name="Brown L."/>
            <person name="Ruiz O.N."/>
            <person name="Gunasekera T."/>
        </authorList>
    </citation>
    <scope>NUCLEOTIDE SEQUENCE [LARGE SCALE GENOMIC DNA]</scope>
    <source>
        <strain evidence="3">BAFB</strain>
    </source>
</reference>
<evidence type="ECO:0000313" key="3">
    <source>
        <dbReference type="EMBL" id="OIJ28620.1"/>
    </source>
</evidence>